<keyword evidence="5" id="KW-1185">Reference proteome</keyword>
<dbReference type="GO" id="GO:0051087">
    <property type="term" value="F:protein-folding chaperone binding"/>
    <property type="evidence" value="ECO:0007669"/>
    <property type="project" value="TreeGrafter"/>
</dbReference>
<dbReference type="SUPFAM" id="SSF54236">
    <property type="entry name" value="Ubiquitin-like"/>
    <property type="match status" value="1"/>
</dbReference>
<comment type="subcellular location">
    <subcellularLocation>
        <location evidence="1">Cytoplasm</location>
        <location evidence="1">Cytosol</location>
    </subcellularLocation>
</comment>
<accession>A0A1E1L4S6</accession>
<dbReference type="InParanoid" id="A0A1E1L4S6"/>
<dbReference type="CDD" id="cd17039">
    <property type="entry name" value="Ubl_ubiquitin_like"/>
    <property type="match status" value="1"/>
</dbReference>
<comment type="caution">
    <text evidence="4">The sequence shown here is derived from an EMBL/GenBank/DDBJ whole genome shotgun (WGS) entry which is preliminary data.</text>
</comment>
<name>A0A1E1L4S6_9HELO</name>
<dbReference type="AlphaFoldDB" id="A0A1E1L4S6"/>
<gene>
    <name evidence="4" type="ORF">RCO7_08465</name>
</gene>
<dbReference type="EMBL" id="FJUW01000035">
    <property type="protein sequence ID" value="CZT05490.1"/>
    <property type="molecule type" value="Genomic_DNA"/>
</dbReference>
<reference evidence="5" key="1">
    <citation type="submission" date="2016-03" db="EMBL/GenBank/DDBJ databases">
        <authorList>
            <person name="Ploux O."/>
        </authorList>
    </citation>
    <scope>NUCLEOTIDE SEQUENCE [LARGE SCALE GENOMIC DNA]</scope>
    <source>
        <strain evidence="5">UK7</strain>
    </source>
</reference>
<dbReference type="PANTHER" id="PTHR46555">
    <property type="entry name" value="UBIQUITIN-LIKE PROTEIN 4A"/>
    <property type="match status" value="1"/>
</dbReference>
<evidence type="ECO:0000259" key="3">
    <source>
        <dbReference type="PROSITE" id="PS50053"/>
    </source>
</evidence>
<dbReference type="Proteomes" id="UP000178129">
    <property type="component" value="Unassembled WGS sequence"/>
</dbReference>
<dbReference type="PANTHER" id="PTHR46555:SF1">
    <property type="entry name" value="UBIQUITIN-LIKE PROTEIN 4A"/>
    <property type="match status" value="1"/>
</dbReference>
<dbReference type="InterPro" id="IPR047154">
    <property type="entry name" value="UBL4A-like"/>
</dbReference>
<sequence length="306" mass="33753">MATINQLWVNLGRPLPELNAHKCLLVHQGNDEEALKIKFKRPSELVAASCLFTQNGAVTHFVSVPVGSGYSVEAQVASTEKVGGIQIMITPIKRGPTQFIYVNQLSKGPPLVMVHSNASVYEFMSEISKENNVPVDQMRLLYNSRRLEKNHLLSHYGIPDKSTVKLVLNIQGRGLLSGSNPADAEMSVGAGDLIKQSILRDPHAAIAWEGDSTAIFIRRRWSTILLTPSRSRTGITGIFSDIQSVREIDIERGVQNSGPVKSKGKGLAKELEFPTIKLDKSGRWPKFVAVYEMEKKSMGWGNAQFS</sequence>
<dbReference type="Pfam" id="PF00240">
    <property type="entry name" value="ubiquitin"/>
    <property type="match status" value="1"/>
</dbReference>
<dbReference type="Gene3D" id="3.10.20.90">
    <property type="entry name" value="Phosphatidylinositol 3-kinase Catalytic Subunit, Chain A, domain 1"/>
    <property type="match status" value="1"/>
</dbReference>
<evidence type="ECO:0000256" key="2">
    <source>
        <dbReference type="ARBA" id="ARBA00022490"/>
    </source>
</evidence>
<evidence type="ECO:0000313" key="5">
    <source>
        <dbReference type="Proteomes" id="UP000178129"/>
    </source>
</evidence>
<dbReference type="STRING" id="914237.A0A1E1L4S6"/>
<organism evidence="4 5">
    <name type="scientific">Rhynchosporium graminicola</name>
    <dbReference type="NCBI Taxonomy" id="2792576"/>
    <lineage>
        <taxon>Eukaryota</taxon>
        <taxon>Fungi</taxon>
        <taxon>Dikarya</taxon>
        <taxon>Ascomycota</taxon>
        <taxon>Pezizomycotina</taxon>
        <taxon>Leotiomycetes</taxon>
        <taxon>Helotiales</taxon>
        <taxon>Ploettnerulaceae</taxon>
        <taxon>Rhynchosporium</taxon>
    </lineage>
</organism>
<evidence type="ECO:0000313" key="4">
    <source>
        <dbReference type="EMBL" id="CZT05490.1"/>
    </source>
</evidence>
<keyword evidence="2" id="KW-0963">Cytoplasm</keyword>
<evidence type="ECO:0000256" key="1">
    <source>
        <dbReference type="ARBA" id="ARBA00004514"/>
    </source>
</evidence>
<dbReference type="PROSITE" id="PS50053">
    <property type="entry name" value="UBIQUITIN_2"/>
    <property type="match status" value="1"/>
</dbReference>
<dbReference type="InterPro" id="IPR029071">
    <property type="entry name" value="Ubiquitin-like_domsf"/>
</dbReference>
<dbReference type="GO" id="GO:0071816">
    <property type="term" value="P:tail-anchored membrane protein insertion into ER membrane"/>
    <property type="evidence" value="ECO:0007669"/>
    <property type="project" value="TreeGrafter"/>
</dbReference>
<dbReference type="GO" id="GO:0005829">
    <property type="term" value="C:cytosol"/>
    <property type="evidence" value="ECO:0007669"/>
    <property type="project" value="UniProtKB-SubCell"/>
</dbReference>
<feature type="domain" description="Ubiquitin-like" evidence="3">
    <location>
        <begin position="100"/>
        <end position="173"/>
    </location>
</feature>
<proteinExistence type="predicted"/>
<dbReference type="InterPro" id="IPR000626">
    <property type="entry name" value="Ubiquitin-like_dom"/>
</dbReference>
<protein>
    <recommendedName>
        <fullName evidence="3">Ubiquitin-like domain-containing protein</fullName>
    </recommendedName>
</protein>
<dbReference type="GO" id="GO:0006620">
    <property type="term" value="P:post-translational protein targeting to endoplasmic reticulum membrane"/>
    <property type="evidence" value="ECO:0007669"/>
    <property type="project" value="InterPro"/>
</dbReference>